<evidence type="ECO:0000256" key="3">
    <source>
        <dbReference type="ARBA" id="ARBA00022741"/>
    </source>
</evidence>
<evidence type="ECO:0000256" key="1">
    <source>
        <dbReference type="ARBA" id="ARBA00022527"/>
    </source>
</evidence>
<gene>
    <name evidence="9" type="ORF">SASPL_138897</name>
</gene>
<evidence type="ECO:0000313" key="10">
    <source>
        <dbReference type="Proteomes" id="UP000298416"/>
    </source>
</evidence>
<evidence type="ECO:0000256" key="4">
    <source>
        <dbReference type="ARBA" id="ARBA00022777"/>
    </source>
</evidence>
<keyword evidence="4" id="KW-0418">Kinase</keyword>
<evidence type="ECO:0000256" key="7">
    <source>
        <dbReference type="RuleBase" id="RU000304"/>
    </source>
</evidence>
<dbReference type="InterPro" id="IPR017441">
    <property type="entry name" value="Protein_kinase_ATP_BS"/>
</dbReference>
<keyword evidence="1 7" id="KW-0723">Serine/threonine-protein kinase</keyword>
<dbReference type="PROSITE" id="PS50011">
    <property type="entry name" value="PROTEIN_KINASE_DOM"/>
    <property type="match status" value="2"/>
</dbReference>
<feature type="domain" description="Protein kinase" evidence="8">
    <location>
        <begin position="25"/>
        <end position="279"/>
    </location>
</feature>
<dbReference type="InterPro" id="IPR008271">
    <property type="entry name" value="Ser/Thr_kinase_AS"/>
</dbReference>
<dbReference type="GO" id="GO:0004674">
    <property type="term" value="F:protein serine/threonine kinase activity"/>
    <property type="evidence" value="ECO:0007669"/>
    <property type="project" value="UniProtKB-KW"/>
</dbReference>
<dbReference type="Proteomes" id="UP000298416">
    <property type="component" value="Unassembled WGS sequence"/>
</dbReference>
<evidence type="ECO:0000313" key="9">
    <source>
        <dbReference type="EMBL" id="KAG6402027.1"/>
    </source>
</evidence>
<dbReference type="InterPro" id="IPR001245">
    <property type="entry name" value="Ser-Thr/Tyr_kinase_cat_dom"/>
</dbReference>
<dbReference type="GO" id="GO:0005524">
    <property type="term" value="F:ATP binding"/>
    <property type="evidence" value="ECO:0007669"/>
    <property type="project" value="UniProtKB-UniRule"/>
</dbReference>
<dbReference type="EMBL" id="PNBA02000014">
    <property type="protein sequence ID" value="KAG6402027.1"/>
    <property type="molecule type" value="Genomic_DNA"/>
</dbReference>
<dbReference type="PANTHER" id="PTHR27001">
    <property type="entry name" value="OS01G0253100 PROTEIN"/>
    <property type="match status" value="1"/>
</dbReference>
<keyword evidence="5 6" id="KW-0067">ATP-binding</keyword>
<comment type="caution">
    <text evidence="9">The sequence shown here is derived from an EMBL/GenBank/DDBJ whole genome shotgun (WGS) entry which is preliminary data.</text>
</comment>
<keyword evidence="2" id="KW-0808">Transferase</keyword>
<name>A0A8X8ZEB4_SALSN</name>
<dbReference type="AlphaFoldDB" id="A0A8X8ZEB4"/>
<keyword evidence="3 6" id="KW-0547">Nucleotide-binding</keyword>
<evidence type="ECO:0000256" key="6">
    <source>
        <dbReference type="PROSITE-ProRule" id="PRU10141"/>
    </source>
</evidence>
<dbReference type="FunFam" id="3.30.200.20:FF:000039">
    <property type="entry name" value="receptor-like protein kinase FERONIA"/>
    <property type="match status" value="1"/>
</dbReference>
<reference evidence="9" key="1">
    <citation type="submission" date="2018-01" db="EMBL/GenBank/DDBJ databases">
        <authorList>
            <person name="Mao J.F."/>
        </authorList>
    </citation>
    <scope>NUCLEOTIDE SEQUENCE</scope>
    <source>
        <strain evidence="9">Huo1</strain>
        <tissue evidence="9">Leaf</tissue>
    </source>
</reference>
<proteinExistence type="inferred from homology"/>
<dbReference type="Gene3D" id="1.10.510.10">
    <property type="entry name" value="Transferase(Phosphotransferase) domain 1"/>
    <property type="match status" value="2"/>
</dbReference>
<organism evidence="9">
    <name type="scientific">Salvia splendens</name>
    <name type="common">Scarlet sage</name>
    <dbReference type="NCBI Taxonomy" id="180675"/>
    <lineage>
        <taxon>Eukaryota</taxon>
        <taxon>Viridiplantae</taxon>
        <taxon>Streptophyta</taxon>
        <taxon>Embryophyta</taxon>
        <taxon>Tracheophyta</taxon>
        <taxon>Spermatophyta</taxon>
        <taxon>Magnoliopsida</taxon>
        <taxon>eudicotyledons</taxon>
        <taxon>Gunneridae</taxon>
        <taxon>Pentapetalae</taxon>
        <taxon>asterids</taxon>
        <taxon>lamiids</taxon>
        <taxon>Lamiales</taxon>
        <taxon>Lamiaceae</taxon>
        <taxon>Nepetoideae</taxon>
        <taxon>Mentheae</taxon>
        <taxon>Salviinae</taxon>
        <taxon>Salvia</taxon>
        <taxon>Salvia subgen. Calosphace</taxon>
        <taxon>core Calosphace</taxon>
    </lineage>
</organism>
<dbReference type="PROSITE" id="PS00108">
    <property type="entry name" value="PROTEIN_KINASE_ST"/>
    <property type="match status" value="1"/>
</dbReference>
<evidence type="ECO:0000259" key="8">
    <source>
        <dbReference type="PROSITE" id="PS50011"/>
    </source>
</evidence>
<dbReference type="SUPFAM" id="SSF56112">
    <property type="entry name" value="Protein kinase-like (PK-like)"/>
    <property type="match status" value="2"/>
</dbReference>
<dbReference type="GO" id="GO:0005886">
    <property type="term" value="C:plasma membrane"/>
    <property type="evidence" value="ECO:0007669"/>
    <property type="project" value="TreeGrafter"/>
</dbReference>
<keyword evidence="10" id="KW-1185">Reference proteome</keyword>
<dbReference type="PROSITE" id="PS00107">
    <property type="entry name" value="PROTEIN_KINASE_ATP"/>
    <property type="match status" value="1"/>
</dbReference>
<evidence type="ECO:0000256" key="2">
    <source>
        <dbReference type="ARBA" id="ARBA00022679"/>
    </source>
</evidence>
<dbReference type="PANTHER" id="PTHR27001:SF931">
    <property type="entry name" value="OS11G0664100 PROTEIN"/>
    <property type="match status" value="1"/>
</dbReference>
<feature type="domain" description="Protein kinase" evidence="8">
    <location>
        <begin position="277"/>
        <end position="437"/>
    </location>
</feature>
<comment type="similarity">
    <text evidence="7">Belongs to the protein kinase superfamily.</text>
</comment>
<reference evidence="9" key="2">
    <citation type="submission" date="2020-08" db="EMBL/GenBank/DDBJ databases">
        <title>Plant Genome Project.</title>
        <authorList>
            <person name="Zhang R.-G."/>
        </authorList>
    </citation>
    <scope>NUCLEOTIDE SEQUENCE</scope>
    <source>
        <strain evidence="9">Huo1</strain>
        <tissue evidence="9">Leaf</tissue>
    </source>
</reference>
<sequence>MASSSTNQSCRICSLKENKSATKNFRDDRILGKGGFATVYLGIINGEKVAVKQLIKVSSQKGMGFDEEIQALTQIKHRNIVSLIGYCNKDGEKILVYEYIDNHTLNDHLHKRLRDGHSELSWDQRLTILIGVARALYHLHYCIGIGSFIHRDVKSSNILLDKNLVAKVADFGLAKYVSFDDELSHIITDGKGTFGYMDPYYIYTGKLTKDSDKYSFGMVMLEVLGKKKEAMDILDPVFHGNITEGRLKAVDICCDICKKCLLPPKERPEMSLVLAQLELALHTSDSDSENVNPMPAIAHLAIPHSDLKEMTPIDSGSRGKRDFLAQVATVSSLNNKNVVKLHGYRMTTEFDYYMYEFASKKSLHCIIQGLSWGRRFKIAIDIAKGLSYIHDEKDLIHRNLKSSNVLIFEDGTTKIADLYITNLCACNPKFQIYHPPE</sequence>
<dbReference type="InterPro" id="IPR000719">
    <property type="entry name" value="Prot_kinase_dom"/>
</dbReference>
<dbReference type="SMART" id="SM00220">
    <property type="entry name" value="S_TKc"/>
    <property type="match status" value="1"/>
</dbReference>
<evidence type="ECO:0000256" key="5">
    <source>
        <dbReference type="ARBA" id="ARBA00022840"/>
    </source>
</evidence>
<dbReference type="InterPro" id="IPR011009">
    <property type="entry name" value="Kinase-like_dom_sf"/>
</dbReference>
<dbReference type="Gene3D" id="3.30.200.20">
    <property type="entry name" value="Phosphorylase Kinase, domain 1"/>
    <property type="match status" value="1"/>
</dbReference>
<accession>A0A8X8ZEB4</accession>
<dbReference type="Pfam" id="PF07714">
    <property type="entry name" value="PK_Tyr_Ser-Thr"/>
    <property type="match status" value="2"/>
</dbReference>
<feature type="binding site" evidence="6">
    <location>
        <position position="52"/>
    </location>
    <ligand>
        <name>ATP</name>
        <dbReference type="ChEBI" id="CHEBI:30616"/>
    </ligand>
</feature>
<protein>
    <recommendedName>
        <fullName evidence="8">Protein kinase domain-containing protein</fullName>
    </recommendedName>
</protein>